<sequence>MTLEHTSEKLQSLLNSFTNTQVIPKSYSELLLPFYKSIALNEKLRGIALSKCRQTFSQWENYDANLTDPEAVQRCLDLWLTIKGQDYNLTRSLPSSSNIIIEDIEVTNYVGPQEFERLEFHPVTHELLSNPLSNLIVEEVEATQFVDMNKLTKNDNDISMSN</sequence>
<evidence type="ECO:0000256" key="3">
    <source>
        <dbReference type="ARBA" id="ARBA00019533"/>
    </source>
</evidence>
<dbReference type="GeneID" id="59235020"/>
<dbReference type="KEGG" id="zmk:HG535_0B03990"/>
<accession>A0A7H9B052</accession>
<dbReference type="GO" id="GO:0005730">
    <property type="term" value="C:nucleolus"/>
    <property type="evidence" value="ECO:0007669"/>
    <property type="project" value="UniProtKB-SubCell"/>
</dbReference>
<dbReference type="RefSeq" id="XP_037143087.1">
    <property type="nucleotide sequence ID" value="XM_037287192.1"/>
</dbReference>
<comment type="similarity">
    <text evidence="2">Belongs to the SWM2 family.</text>
</comment>
<name>A0A7H9B052_ZYGMR</name>
<evidence type="ECO:0000256" key="2">
    <source>
        <dbReference type="ARBA" id="ARBA00010032"/>
    </source>
</evidence>
<reference evidence="5 6" key="1">
    <citation type="submission" date="2020-07" db="EMBL/GenBank/DDBJ databases">
        <title>The yeast mating-type switching endonuclease HO is a domesticated member of an unorthodox homing genetic element family.</title>
        <authorList>
            <person name="Coughlan A.Y."/>
            <person name="Lombardi L."/>
            <person name="Braun-Galleani S."/>
            <person name="Martos A.R."/>
            <person name="Galeote V."/>
            <person name="Bigey F."/>
            <person name="Dequin S."/>
            <person name="Byrne K.P."/>
            <person name="Wolfe K.H."/>
        </authorList>
    </citation>
    <scope>NUCLEOTIDE SEQUENCE [LARGE SCALE GENOMIC DNA]</scope>
    <source>
        <strain evidence="5 6">NRRL Y-6702</strain>
    </source>
</reference>
<evidence type="ECO:0000313" key="6">
    <source>
        <dbReference type="Proteomes" id="UP000509704"/>
    </source>
</evidence>
<evidence type="ECO:0000256" key="4">
    <source>
        <dbReference type="ARBA" id="ARBA00023242"/>
    </source>
</evidence>
<keyword evidence="6" id="KW-1185">Reference proteome</keyword>
<dbReference type="OrthoDB" id="4033486at2759"/>
<gene>
    <name evidence="5" type="ORF">HG535_0B03990</name>
</gene>
<dbReference type="Proteomes" id="UP000509704">
    <property type="component" value="Chromosome 2"/>
</dbReference>
<dbReference type="AlphaFoldDB" id="A0A7H9B052"/>
<dbReference type="Pfam" id="PF17083">
    <property type="entry name" value="Swm2"/>
    <property type="match status" value="1"/>
</dbReference>
<keyword evidence="4" id="KW-0539">Nucleus</keyword>
<dbReference type="EMBL" id="CP058605">
    <property type="protein sequence ID" value="QLG71359.1"/>
    <property type="molecule type" value="Genomic_DNA"/>
</dbReference>
<proteinExistence type="inferred from homology"/>
<dbReference type="InterPro" id="IPR031391">
    <property type="entry name" value="Swm2"/>
</dbReference>
<comment type="subcellular location">
    <subcellularLocation>
        <location evidence="1">Nucleus</location>
        <location evidence="1">Nucleolus</location>
    </subcellularLocation>
</comment>
<evidence type="ECO:0000256" key="1">
    <source>
        <dbReference type="ARBA" id="ARBA00004604"/>
    </source>
</evidence>
<evidence type="ECO:0000313" key="5">
    <source>
        <dbReference type="EMBL" id="QLG71359.1"/>
    </source>
</evidence>
<organism evidence="5 6">
    <name type="scientific">Zygotorulaspora mrakii</name>
    <name type="common">Zygosaccharomyces mrakii</name>
    <dbReference type="NCBI Taxonomy" id="42260"/>
    <lineage>
        <taxon>Eukaryota</taxon>
        <taxon>Fungi</taxon>
        <taxon>Dikarya</taxon>
        <taxon>Ascomycota</taxon>
        <taxon>Saccharomycotina</taxon>
        <taxon>Saccharomycetes</taxon>
        <taxon>Saccharomycetales</taxon>
        <taxon>Saccharomycetaceae</taxon>
        <taxon>Zygotorulaspora</taxon>
    </lineage>
</organism>
<protein>
    <recommendedName>
        <fullName evidence="3">Nucleolar protein SWM2</fullName>
    </recommendedName>
</protein>